<dbReference type="GO" id="GO:0016491">
    <property type="term" value="F:oxidoreductase activity"/>
    <property type="evidence" value="ECO:0007669"/>
    <property type="project" value="UniProtKB-KW"/>
</dbReference>
<reference evidence="5" key="1">
    <citation type="journal article" date="2020" name="Stud. Mycol.">
        <title>101 Dothideomycetes genomes: a test case for predicting lifestyles and emergence of pathogens.</title>
        <authorList>
            <person name="Haridas S."/>
            <person name="Albert R."/>
            <person name="Binder M."/>
            <person name="Bloem J."/>
            <person name="Labutti K."/>
            <person name="Salamov A."/>
            <person name="Andreopoulos B."/>
            <person name="Baker S."/>
            <person name="Barry K."/>
            <person name="Bills G."/>
            <person name="Bluhm B."/>
            <person name="Cannon C."/>
            <person name="Castanera R."/>
            <person name="Culley D."/>
            <person name="Daum C."/>
            <person name="Ezra D."/>
            <person name="Gonzalez J."/>
            <person name="Henrissat B."/>
            <person name="Kuo A."/>
            <person name="Liang C."/>
            <person name="Lipzen A."/>
            <person name="Lutzoni F."/>
            <person name="Magnuson J."/>
            <person name="Mondo S."/>
            <person name="Nolan M."/>
            <person name="Ohm R."/>
            <person name="Pangilinan J."/>
            <person name="Park H.-J."/>
            <person name="Ramirez L."/>
            <person name="Alfaro M."/>
            <person name="Sun H."/>
            <person name="Tritt A."/>
            <person name="Yoshinaga Y."/>
            <person name="Zwiers L.-H."/>
            <person name="Turgeon B."/>
            <person name="Goodwin S."/>
            <person name="Spatafora J."/>
            <person name="Crous P."/>
            <person name="Grigoriev I."/>
        </authorList>
    </citation>
    <scope>NUCLEOTIDE SEQUENCE</scope>
    <source>
        <strain evidence="5">CBS 116435</strain>
    </source>
</reference>
<evidence type="ECO:0000313" key="6">
    <source>
        <dbReference type="Proteomes" id="UP000799441"/>
    </source>
</evidence>
<comment type="similarity">
    <text evidence="1">Belongs to the NmrA-type oxidoreductase family. Isoflavone reductase subfamily.</text>
</comment>
<gene>
    <name evidence="5" type="ORF">K431DRAFT_348329</name>
</gene>
<dbReference type="Gene3D" id="3.90.25.10">
    <property type="entry name" value="UDP-galactose 4-epimerase, domain 1"/>
    <property type="match status" value="1"/>
</dbReference>
<sequence>MSVQKIAIAGLSGKLARLITEGLLRSNPEVQIHGIARNPDKVSQALQSSSQVKIFEADSKDALAIQNAIRGTDVCICCYLGDNDLMIGGQKLLIDSCIAEGVARYIASDWSLDFRALRLGDHPAKDPMKEVAAYLDEAESQGKIKAVHILNGAFMEVVWAPFLGWVDATNAVFRYYGSGDDKIEATTMADAAAFTAEAALDPDATGWIKVLGEKFSVKEMAETYREVYNIEPSLEPQGSFEDLHSAMTAVFQKDPTNIFAWMGMYYQYFMGTGKTNLREANNSRFPKIKPTDTKTFLQSHPRESVGMSYMMAN</sequence>
<dbReference type="EMBL" id="MU003817">
    <property type="protein sequence ID" value="KAF2719009.1"/>
    <property type="molecule type" value="Genomic_DNA"/>
</dbReference>
<comment type="caution">
    <text evidence="5">The sequence shown here is derived from an EMBL/GenBank/DDBJ whole genome shotgun (WGS) entry which is preliminary data.</text>
</comment>
<keyword evidence="6" id="KW-1185">Reference proteome</keyword>
<dbReference type="Proteomes" id="UP000799441">
    <property type="component" value="Unassembled WGS sequence"/>
</dbReference>
<dbReference type="OrthoDB" id="419598at2759"/>
<evidence type="ECO:0000256" key="3">
    <source>
        <dbReference type="ARBA" id="ARBA00023002"/>
    </source>
</evidence>
<dbReference type="Pfam" id="PF13460">
    <property type="entry name" value="NAD_binding_10"/>
    <property type="match status" value="1"/>
</dbReference>
<dbReference type="InterPro" id="IPR051609">
    <property type="entry name" value="NmrA/Isoflavone_reductase-like"/>
</dbReference>
<proteinExistence type="inferred from homology"/>
<keyword evidence="3" id="KW-0560">Oxidoreductase</keyword>
<dbReference type="InterPro" id="IPR016040">
    <property type="entry name" value="NAD(P)-bd_dom"/>
</dbReference>
<accession>A0A9P4ULY4</accession>
<dbReference type="PANTHER" id="PTHR47706:SF9">
    <property type="entry name" value="NMRA-LIKE DOMAIN-CONTAINING PROTEIN-RELATED"/>
    <property type="match status" value="1"/>
</dbReference>
<feature type="domain" description="NAD(P)-binding" evidence="4">
    <location>
        <begin position="12"/>
        <end position="109"/>
    </location>
</feature>
<dbReference type="AlphaFoldDB" id="A0A9P4ULY4"/>
<evidence type="ECO:0000256" key="1">
    <source>
        <dbReference type="ARBA" id="ARBA00005725"/>
    </source>
</evidence>
<dbReference type="PANTHER" id="PTHR47706">
    <property type="entry name" value="NMRA-LIKE FAMILY PROTEIN"/>
    <property type="match status" value="1"/>
</dbReference>
<protein>
    <submittedName>
        <fullName evidence="5">NAD(P)-binding protein</fullName>
    </submittedName>
</protein>
<keyword evidence="2" id="KW-0521">NADP</keyword>
<name>A0A9P4ULY4_9PEZI</name>
<evidence type="ECO:0000256" key="2">
    <source>
        <dbReference type="ARBA" id="ARBA00022857"/>
    </source>
</evidence>
<evidence type="ECO:0000313" key="5">
    <source>
        <dbReference type="EMBL" id="KAF2719009.1"/>
    </source>
</evidence>
<dbReference type="InterPro" id="IPR036291">
    <property type="entry name" value="NAD(P)-bd_dom_sf"/>
</dbReference>
<organism evidence="5 6">
    <name type="scientific">Polychaeton citri CBS 116435</name>
    <dbReference type="NCBI Taxonomy" id="1314669"/>
    <lineage>
        <taxon>Eukaryota</taxon>
        <taxon>Fungi</taxon>
        <taxon>Dikarya</taxon>
        <taxon>Ascomycota</taxon>
        <taxon>Pezizomycotina</taxon>
        <taxon>Dothideomycetes</taxon>
        <taxon>Dothideomycetidae</taxon>
        <taxon>Capnodiales</taxon>
        <taxon>Capnodiaceae</taxon>
        <taxon>Polychaeton</taxon>
    </lineage>
</organism>
<dbReference type="Gene3D" id="3.40.50.720">
    <property type="entry name" value="NAD(P)-binding Rossmann-like Domain"/>
    <property type="match status" value="1"/>
</dbReference>
<evidence type="ECO:0000259" key="4">
    <source>
        <dbReference type="Pfam" id="PF13460"/>
    </source>
</evidence>
<dbReference type="SUPFAM" id="SSF51735">
    <property type="entry name" value="NAD(P)-binding Rossmann-fold domains"/>
    <property type="match status" value="1"/>
</dbReference>